<name>A0AAV4N729_CAEEX</name>
<dbReference type="Proteomes" id="UP001054945">
    <property type="component" value="Unassembled WGS sequence"/>
</dbReference>
<accession>A0AAV4N729</accession>
<proteinExistence type="predicted"/>
<organism evidence="2 3">
    <name type="scientific">Caerostris extrusa</name>
    <name type="common">Bark spider</name>
    <name type="synonym">Caerostris bankana</name>
    <dbReference type="NCBI Taxonomy" id="172846"/>
    <lineage>
        <taxon>Eukaryota</taxon>
        <taxon>Metazoa</taxon>
        <taxon>Ecdysozoa</taxon>
        <taxon>Arthropoda</taxon>
        <taxon>Chelicerata</taxon>
        <taxon>Arachnida</taxon>
        <taxon>Araneae</taxon>
        <taxon>Araneomorphae</taxon>
        <taxon>Entelegynae</taxon>
        <taxon>Araneoidea</taxon>
        <taxon>Araneidae</taxon>
        <taxon>Caerostris</taxon>
    </lineage>
</organism>
<evidence type="ECO:0000313" key="2">
    <source>
        <dbReference type="EMBL" id="GIX80492.1"/>
    </source>
</evidence>
<comment type="caution">
    <text evidence="2">The sequence shown here is derived from an EMBL/GenBank/DDBJ whole genome shotgun (WGS) entry which is preliminary data.</text>
</comment>
<reference evidence="2 3" key="1">
    <citation type="submission" date="2021-06" db="EMBL/GenBank/DDBJ databases">
        <title>Caerostris extrusa draft genome.</title>
        <authorList>
            <person name="Kono N."/>
            <person name="Arakawa K."/>
        </authorList>
    </citation>
    <scope>NUCLEOTIDE SEQUENCE [LARGE SCALE GENOMIC DNA]</scope>
</reference>
<sequence length="95" mass="11182">MGERVTTRAHSPPPYISQTPPRHLFQKKKRRKRAEVIGRSFWKKNESFHSVGRTEICAFRSLAIYFKKCLFSFKMVGWMRLAKNVGRKGIVKWAV</sequence>
<keyword evidence="3" id="KW-1185">Reference proteome</keyword>
<gene>
    <name evidence="2" type="ORF">CEXT_405231</name>
</gene>
<dbReference type="AlphaFoldDB" id="A0AAV4N729"/>
<evidence type="ECO:0000256" key="1">
    <source>
        <dbReference type="SAM" id="MobiDB-lite"/>
    </source>
</evidence>
<feature type="region of interest" description="Disordered" evidence="1">
    <location>
        <begin position="1"/>
        <end position="21"/>
    </location>
</feature>
<protein>
    <recommendedName>
        <fullName evidence="4">Ribosomal protein S14</fullName>
    </recommendedName>
</protein>
<evidence type="ECO:0008006" key="4">
    <source>
        <dbReference type="Google" id="ProtNLM"/>
    </source>
</evidence>
<evidence type="ECO:0000313" key="3">
    <source>
        <dbReference type="Proteomes" id="UP001054945"/>
    </source>
</evidence>
<dbReference type="EMBL" id="BPLR01003037">
    <property type="protein sequence ID" value="GIX80492.1"/>
    <property type="molecule type" value="Genomic_DNA"/>
</dbReference>